<dbReference type="InterPro" id="IPR022259">
    <property type="entry name" value="Acessory_Sec_prot_Asp3"/>
</dbReference>
<evidence type="ECO:0000313" key="1">
    <source>
        <dbReference type="EMBL" id="CYV01584.1"/>
    </source>
</evidence>
<evidence type="ECO:0000313" key="2">
    <source>
        <dbReference type="Proteomes" id="UP000073494"/>
    </source>
</evidence>
<organism evidence="1 2">
    <name type="scientific">Streptococcus suis</name>
    <dbReference type="NCBI Taxonomy" id="1307"/>
    <lineage>
        <taxon>Bacteria</taxon>
        <taxon>Bacillati</taxon>
        <taxon>Bacillota</taxon>
        <taxon>Bacilli</taxon>
        <taxon>Lactobacillales</taxon>
        <taxon>Streptococcaceae</taxon>
        <taxon>Streptococcus</taxon>
    </lineage>
</organism>
<dbReference type="AlphaFoldDB" id="A0A0Z8GMV1"/>
<dbReference type="EMBL" id="FIHD01000026">
    <property type="protein sequence ID" value="CYV01584.1"/>
    <property type="molecule type" value="Genomic_DNA"/>
</dbReference>
<dbReference type="GO" id="GO:0015031">
    <property type="term" value="P:protein transport"/>
    <property type="evidence" value="ECO:0007669"/>
    <property type="project" value="InterPro"/>
</dbReference>
<dbReference type="Proteomes" id="UP000073494">
    <property type="component" value="Unassembled WGS sequence"/>
</dbReference>
<dbReference type="Pfam" id="PF15432">
    <property type="entry name" value="Sec-ASP3"/>
    <property type="match status" value="1"/>
</dbReference>
<proteinExistence type="predicted"/>
<name>A0A0Z8GMV1_STRSU</name>
<gene>
    <name evidence="1" type="primary">asp3</name>
    <name evidence="1" type="ORF">ERS132416_01467</name>
</gene>
<protein>
    <submittedName>
        <fullName evidence="1">Accessory Sec system protein Asp3</fullName>
    </submittedName>
</protein>
<accession>A0A0Z8GMV1</accession>
<dbReference type="NCBIfam" id="TIGR03711">
    <property type="entry name" value="acc_sec_asp3"/>
    <property type="match status" value="1"/>
</dbReference>
<sequence length="300" mass="35341">MKVRVKWKHFLRSAYSYGSDIRIEGNTIYFKNELMPPSFELKRWHSITNFQGERIQPQLPLLKRGSSYRIEAQAKVEPKDTMYIQVEFFNRYHEKIDFVILKESASQFTYPKEAHYYEIALINAGCQQLTFEELVLESLDDFPEEDAILFESLNAYAENSPLNIVLLENKQDFYMYKGVFREMVDTWKNLVLFEDSKVDLQDQKHLNYLKMLTEQADFSELRVLSYGPKGNQAARQYKEHHPAIHVYSVPENVQTTDWDEVAKESSSFAQRKLTKELKLVRSTIHPLFLLDLIGEEEVVD</sequence>
<reference evidence="1 2" key="1">
    <citation type="submission" date="2016-02" db="EMBL/GenBank/DDBJ databases">
        <authorList>
            <consortium name="Pathogen Informatics"/>
        </authorList>
    </citation>
    <scope>NUCLEOTIDE SEQUENCE [LARGE SCALE GENOMIC DNA]</scope>
    <source>
        <strain evidence="1 2">LSS54</strain>
    </source>
</reference>
<dbReference type="RefSeq" id="WP_053042435.1">
    <property type="nucleotide sequence ID" value="NZ_CEFG01000045.1"/>
</dbReference>